<evidence type="ECO:0000313" key="3">
    <source>
        <dbReference type="Proteomes" id="UP000240381"/>
    </source>
</evidence>
<reference evidence="2 3" key="1">
    <citation type="submission" date="2017-04" db="EMBL/GenBank/DDBJ databases">
        <title>Novel microbial lineages endemic to geothermal iron-oxide mats fill important gaps in the evolutionary history of Archaea.</title>
        <authorList>
            <person name="Jay Z.J."/>
            <person name="Beam J.P."/>
            <person name="Dlakic M."/>
            <person name="Rusch D.B."/>
            <person name="Kozubal M.A."/>
            <person name="Inskeep W.P."/>
        </authorList>
    </citation>
    <scope>NUCLEOTIDE SEQUENCE [LARGE SCALE GENOMIC DNA]</scope>
    <source>
        <strain evidence="2">ECH_B_SAG-F08</strain>
    </source>
</reference>
<evidence type="ECO:0000256" key="1">
    <source>
        <dbReference type="SAM" id="Phobius"/>
    </source>
</evidence>
<dbReference type="Proteomes" id="UP000240381">
    <property type="component" value="Unassembled WGS sequence"/>
</dbReference>
<dbReference type="AlphaFoldDB" id="A0A2R6BJZ1"/>
<keyword evidence="1" id="KW-0812">Transmembrane</keyword>
<keyword evidence="1" id="KW-1133">Transmembrane helix</keyword>
<dbReference type="EMBL" id="NEXM01000022">
    <property type="protein sequence ID" value="PSN98920.1"/>
    <property type="molecule type" value="Genomic_DNA"/>
</dbReference>
<feature type="transmembrane region" description="Helical" evidence="1">
    <location>
        <begin position="21"/>
        <end position="39"/>
    </location>
</feature>
<sequence length="75" mass="8755">MVRYAFLRDALIRRLFLVDTLSNIEAALINFFVLLYISLTYHNVFYLGLNIAVPVGVQQLTYVVSNWIDRSNKKM</sequence>
<protein>
    <submittedName>
        <fullName evidence="2">Uncharacterized protein</fullName>
    </submittedName>
</protein>
<proteinExistence type="predicted"/>
<gene>
    <name evidence="2" type="ORF">B9Q11_01515</name>
</gene>
<comment type="caution">
    <text evidence="2">The sequence shown here is derived from an EMBL/GenBank/DDBJ whole genome shotgun (WGS) entry which is preliminary data.</text>
</comment>
<evidence type="ECO:0000313" key="2">
    <source>
        <dbReference type="EMBL" id="PSN98920.1"/>
    </source>
</evidence>
<name>A0A2R6BJZ1_9ARCH</name>
<organism evidence="2 3">
    <name type="scientific">Candidatus Marsarchaeota G2 archaeon ECH_B_SAG-F08</name>
    <dbReference type="NCBI Taxonomy" id="1978165"/>
    <lineage>
        <taxon>Archaea</taxon>
        <taxon>Candidatus Marsarchaeota</taxon>
        <taxon>Candidatus Marsarchaeota group 2</taxon>
    </lineage>
</organism>
<accession>A0A2R6BJZ1</accession>
<keyword evidence="1" id="KW-0472">Membrane</keyword>
<feature type="transmembrane region" description="Helical" evidence="1">
    <location>
        <begin position="45"/>
        <end position="68"/>
    </location>
</feature>